<evidence type="ECO:0000313" key="3">
    <source>
        <dbReference type="Proteomes" id="UP000474567"/>
    </source>
</evidence>
<dbReference type="RefSeq" id="WP_173967657.1">
    <property type="nucleotide sequence ID" value="NZ_CADCST010000117.1"/>
</dbReference>
<evidence type="ECO:0000313" key="1">
    <source>
        <dbReference type="EMBL" id="CAA9201535.1"/>
    </source>
</evidence>
<proteinExistence type="predicted"/>
<name>A0A9W4X7H3_9FLAO</name>
<evidence type="ECO:0000313" key="4">
    <source>
        <dbReference type="Proteomes" id="UP001152749"/>
    </source>
</evidence>
<dbReference type="Proteomes" id="UP001152749">
    <property type="component" value="Chromosome"/>
</dbReference>
<reference evidence="1 3" key="1">
    <citation type="submission" date="2020-02" db="EMBL/GenBank/DDBJ databases">
        <authorList>
            <person name="Criscuolo A."/>
        </authorList>
    </citation>
    <scope>NUCLEOTIDE SEQUENCE [LARGE SCALE GENOMIC DNA]</scope>
    <source>
        <strain evidence="1">CECT7796</strain>
    </source>
</reference>
<dbReference type="AlphaFoldDB" id="A0A9W4X7H3"/>
<evidence type="ECO:0000313" key="2">
    <source>
        <dbReference type="EMBL" id="CAI2768342.1"/>
    </source>
</evidence>
<keyword evidence="3" id="KW-1185">Reference proteome</keyword>
<dbReference type="KEGG" id="fcs:TRV642_3568"/>
<protein>
    <submittedName>
        <fullName evidence="2">Uncharacterized protein</fullName>
    </submittedName>
</protein>
<dbReference type="EMBL" id="OX336425">
    <property type="protein sequence ID" value="CAI2768342.1"/>
    <property type="molecule type" value="Genomic_DNA"/>
</dbReference>
<organism evidence="2 4">
    <name type="scientific">Flavobacterium collinsii</name>
    <dbReference type="NCBI Taxonomy" id="1114861"/>
    <lineage>
        <taxon>Bacteria</taxon>
        <taxon>Pseudomonadati</taxon>
        <taxon>Bacteroidota</taxon>
        <taxon>Flavobacteriia</taxon>
        <taxon>Flavobacteriales</taxon>
        <taxon>Flavobacteriaceae</taxon>
        <taxon>Flavobacterium</taxon>
    </lineage>
</organism>
<accession>A0A9W4X7H3</accession>
<reference evidence="2" key="2">
    <citation type="submission" date="2022-09" db="EMBL/GenBank/DDBJ databases">
        <authorList>
            <person name="Duchaud E."/>
        </authorList>
    </citation>
    <scope>NUCLEOTIDE SEQUENCE</scope>
    <source>
        <strain evidence="2">TRV642</strain>
    </source>
</reference>
<dbReference type="Proteomes" id="UP000474567">
    <property type="component" value="Unassembled WGS sequence"/>
</dbReference>
<dbReference type="EMBL" id="CADCST010000117">
    <property type="protein sequence ID" value="CAA9201535.1"/>
    <property type="molecule type" value="Genomic_DNA"/>
</dbReference>
<gene>
    <name evidence="1" type="ORF">FLACOL7796_03813</name>
    <name evidence="2" type="ORF">TRV642_3568</name>
</gene>
<sequence>MERNEMENLEKFKKLTARYFHTLKPGEDQTQSNTAQLKFVNYYELGSVITNMLRLCIVTLDQHAPKFSEREECEPINVGLILETVLQLFPMDELEFLSELSQLLAAES</sequence>